<evidence type="ECO:0000256" key="1">
    <source>
        <dbReference type="SAM" id="Phobius"/>
    </source>
</evidence>
<feature type="transmembrane region" description="Helical" evidence="1">
    <location>
        <begin position="219"/>
        <end position="242"/>
    </location>
</feature>
<feature type="transmembrane region" description="Helical" evidence="1">
    <location>
        <begin position="326"/>
        <end position="347"/>
    </location>
</feature>
<reference evidence="3 4" key="1">
    <citation type="journal article" date="2019" name="Nat. Microbiol.">
        <title>Mediterranean grassland soil C-N compound turnover is dependent on rainfall and depth, and is mediated by genomically divergent microorganisms.</title>
        <authorList>
            <person name="Diamond S."/>
            <person name="Andeer P.F."/>
            <person name="Li Z."/>
            <person name="Crits-Christoph A."/>
            <person name="Burstein D."/>
            <person name="Anantharaman K."/>
            <person name="Lane K.R."/>
            <person name="Thomas B.C."/>
            <person name="Pan C."/>
            <person name="Northen T.R."/>
            <person name="Banfield J.F."/>
        </authorList>
    </citation>
    <scope>NUCLEOTIDE SEQUENCE [LARGE SCALE GENOMIC DNA]</scope>
    <source>
        <strain evidence="3">WS_3</strain>
    </source>
</reference>
<keyword evidence="1" id="KW-0812">Transmembrane</keyword>
<evidence type="ECO:0000313" key="4">
    <source>
        <dbReference type="Proteomes" id="UP000320184"/>
    </source>
</evidence>
<dbReference type="EMBL" id="VBOT01000106">
    <property type="protein sequence ID" value="TMQ50108.1"/>
    <property type="molecule type" value="Genomic_DNA"/>
</dbReference>
<feature type="transmembrane region" description="Helical" evidence="1">
    <location>
        <begin position="353"/>
        <end position="373"/>
    </location>
</feature>
<accession>A0A538SFG2</accession>
<feature type="signal peptide" evidence="2">
    <location>
        <begin position="1"/>
        <end position="22"/>
    </location>
</feature>
<feature type="transmembrane region" description="Helical" evidence="1">
    <location>
        <begin position="293"/>
        <end position="314"/>
    </location>
</feature>
<keyword evidence="2" id="KW-0732">Signal</keyword>
<keyword evidence="1" id="KW-0472">Membrane</keyword>
<comment type="caution">
    <text evidence="3">The sequence shown here is derived from an EMBL/GenBank/DDBJ whole genome shotgun (WGS) entry which is preliminary data.</text>
</comment>
<keyword evidence="1" id="KW-1133">Transmembrane helix</keyword>
<proteinExistence type="predicted"/>
<evidence type="ECO:0000313" key="3">
    <source>
        <dbReference type="EMBL" id="TMQ50108.1"/>
    </source>
</evidence>
<feature type="chain" id="PRO_5021973252" evidence="2">
    <location>
        <begin position="23"/>
        <end position="382"/>
    </location>
</feature>
<dbReference type="Proteomes" id="UP000320184">
    <property type="component" value="Unassembled WGS sequence"/>
</dbReference>
<protein>
    <submittedName>
        <fullName evidence="3">DUF342 domain-containing protein</fullName>
    </submittedName>
</protein>
<sequence length="382" mass="39328">MKSGKRPGLAAALAAIALAWWAAVAAAQQAHINLRDDVYACGGAVDLGADVRGDLVAAGGRIHVGNVQQDVIVAGGKVEIDGDVGDDVRVAGGEVTIAHHVGDHVVAAGGTLHFLPGSHVAGDIIVRAGKVILDGVVDGAVDAGGGDVTLNGTVGGGVRATAKELHVGDHAVIGGNLQYATRGEPDIRAGATIKGLRRRIAEPVSWRAQEHFGRSFRRLLRIFAILRVVALAVGALVAAYVFPRFSLAVADRSIAGFGWSLLAGLGFLCIMPAFALVLAFTLVGFPLALVMGLTWAVFLIGARILSLVVLGTALWRAMTRSKENRVTWQGIAIGATALVLLGFVPFLGTLASLVLLLVALGAISRVAYGALWVTRRGPAAAA</sequence>
<dbReference type="AlphaFoldDB" id="A0A538SFG2"/>
<organism evidence="3 4">
    <name type="scientific">Eiseniibacteriota bacterium</name>
    <dbReference type="NCBI Taxonomy" id="2212470"/>
    <lineage>
        <taxon>Bacteria</taxon>
        <taxon>Candidatus Eiseniibacteriota</taxon>
    </lineage>
</organism>
<evidence type="ECO:0000256" key="2">
    <source>
        <dbReference type="SAM" id="SignalP"/>
    </source>
</evidence>
<gene>
    <name evidence="3" type="ORF">E6K73_08580</name>
</gene>
<name>A0A538SFG2_UNCEI</name>
<feature type="transmembrane region" description="Helical" evidence="1">
    <location>
        <begin position="254"/>
        <end position="287"/>
    </location>
</feature>